<comment type="caution">
    <text evidence="1">The sequence shown here is derived from an EMBL/GenBank/DDBJ whole genome shotgun (WGS) entry which is preliminary data.</text>
</comment>
<accession>A0A9D4GJR3</accession>
<reference evidence="1" key="1">
    <citation type="journal article" date="2019" name="bioRxiv">
        <title>The Genome of the Zebra Mussel, Dreissena polymorpha: A Resource for Invasive Species Research.</title>
        <authorList>
            <person name="McCartney M.A."/>
            <person name="Auch B."/>
            <person name="Kono T."/>
            <person name="Mallez S."/>
            <person name="Zhang Y."/>
            <person name="Obille A."/>
            <person name="Becker A."/>
            <person name="Abrahante J.E."/>
            <person name="Garbe J."/>
            <person name="Badalamenti J.P."/>
            <person name="Herman A."/>
            <person name="Mangelson H."/>
            <person name="Liachko I."/>
            <person name="Sullivan S."/>
            <person name="Sone E.D."/>
            <person name="Koren S."/>
            <person name="Silverstein K.A.T."/>
            <person name="Beckman K.B."/>
            <person name="Gohl D.M."/>
        </authorList>
    </citation>
    <scope>NUCLEOTIDE SEQUENCE</scope>
    <source>
        <strain evidence="1">Duluth1</strain>
        <tissue evidence="1">Whole animal</tissue>
    </source>
</reference>
<evidence type="ECO:0000313" key="1">
    <source>
        <dbReference type="EMBL" id="KAH3816330.1"/>
    </source>
</evidence>
<name>A0A9D4GJR3_DREPO</name>
<sequence>MCSPLPVFVSHLCPTGLFGLTSLYTPELVLSLSHGGQVGQFRIPPPQCRVSQCGDHFAIPG</sequence>
<keyword evidence="2" id="KW-1185">Reference proteome</keyword>
<organism evidence="1 2">
    <name type="scientific">Dreissena polymorpha</name>
    <name type="common">Zebra mussel</name>
    <name type="synonym">Mytilus polymorpha</name>
    <dbReference type="NCBI Taxonomy" id="45954"/>
    <lineage>
        <taxon>Eukaryota</taxon>
        <taxon>Metazoa</taxon>
        <taxon>Spiralia</taxon>
        <taxon>Lophotrochozoa</taxon>
        <taxon>Mollusca</taxon>
        <taxon>Bivalvia</taxon>
        <taxon>Autobranchia</taxon>
        <taxon>Heteroconchia</taxon>
        <taxon>Euheterodonta</taxon>
        <taxon>Imparidentia</taxon>
        <taxon>Neoheterodontei</taxon>
        <taxon>Myida</taxon>
        <taxon>Dreissenoidea</taxon>
        <taxon>Dreissenidae</taxon>
        <taxon>Dreissena</taxon>
    </lineage>
</organism>
<protein>
    <submittedName>
        <fullName evidence="1">Uncharacterized protein</fullName>
    </submittedName>
</protein>
<gene>
    <name evidence="1" type="ORF">DPMN_117844</name>
</gene>
<dbReference type="Proteomes" id="UP000828390">
    <property type="component" value="Unassembled WGS sequence"/>
</dbReference>
<evidence type="ECO:0000313" key="2">
    <source>
        <dbReference type="Proteomes" id="UP000828390"/>
    </source>
</evidence>
<dbReference type="EMBL" id="JAIWYP010000005">
    <property type="protein sequence ID" value="KAH3816330.1"/>
    <property type="molecule type" value="Genomic_DNA"/>
</dbReference>
<reference evidence="1" key="2">
    <citation type="submission" date="2020-11" db="EMBL/GenBank/DDBJ databases">
        <authorList>
            <person name="McCartney M.A."/>
            <person name="Auch B."/>
            <person name="Kono T."/>
            <person name="Mallez S."/>
            <person name="Becker A."/>
            <person name="Gohl D.M."/>
            <person name="Silverstein K.A.T."/>
            <person name="Koren S."/>
            <person name="Bechman K.B."/>
            <person name="Herman A."/>
            <person name="Abrahante J.E."/>
            <person name="Garbe J."/>
        </authorList>
    </citation>
    <scope>NUCLEOTIDE SEQUENCE</scope>
    <source>
        <strain evidence="1">Duluth1</strain>
        <tissue evidence="1">Whole animal</tissue>
    </source>
</reference>
<dbReference type="AlphaFoldDB" id="A0A9D4GJR3"/>
<proteinExistence type="predicted"/>